<proteinExistence type="predicted"/>
<dbReference type="InParanoid" id="A0A059ATC5"/>
<sequence>MLQTKIVVELQRPQALVSLTSQLTTSPTCKRSECPKLMPSHFSEQISSYRNSTLNELVVPSRSTGTAPKCPVPQTINLQNVAIAWALNRPWKTQICRM</sequence>
<organism evidence="1">
    <name type="scientific">Eucalyptus grandis</name>
    <name type="common">Flooded gum</name>
    <dbReference type="NCBI Taxonomy" id="71139"/>
    <lineage>
        <taxon>Eukaryota</taxon>
        <taxon>Viridiplantae</taxon>
        <taxon>Streptophyta</taxon>
        <taxon>Embryophyta</taxon>
        <taxon>Tracheophyta</taxon>
        <taxon>Spermatophyta</taxon>
        <taxon>Magnoliopsida</taxon>
        <taxon>eudicotyledons</taxon>
        <taxon>Gunneridae</taxon>
        <taxon>Pentapetalae</taxon>
        <taxon>rosids</taxon>
        <taxon>malvids</taxon>
        <taxon>Myrtales</taxon>
        <taxon>Myrtaceae</taxon>
        <taxon>Myrtoideae</taxon>
        <taxon>Eucalypteae</taxon>
        <taxon>Eucalyptus</taxon>
    </lineage>
</organism>
<gene>
    <name evidence="1" type="ORF">EUGRSUZ_H00029</name>
</gene>
<name>A0A059ATC5_EUCGR</name>
<reference evidence="1" key="1">
    <citation type="submission" date="2013-07" db="EMBL/GenBank/DDBJ databases">
        <title>The genome of Eucalyptus grandis.</title>
        <authorList>
            <person name="Schmutz J."/>
            <person name="Hayes R."/>
            <person name="Myburg A."/>
            <person name="Tuskan G."/>
            <person name="Grattapaglia D."/>
            <person name="Rokhsar D.S."/>
        </authorList>
    </citation>
    <scope>NUCLEOTIDE SEQUENCE</scope>
    <source>
        <tissue evidence="1">Leaf extractions</tissue>
    </source>
</reference>
<dbReference type="AlphaFoldDB" id="A0A059ATC5"/>
<dbReference type="Gramene" id="KCW57217">
    <property type="protein sequence ID" value="KCW57217"/>
    <property type="gene ID" value="EUGRSUZ_H00029"/>
</dbReference>
<evidence type="ECO:0000313" key="1">
    <source>
        <dbReference type="EMBL" id="KCW57217.1"/>
    </source>
</evidence>
<accession>A0A059ATC5</accession>
<dbReference type="EMBL" id="KK198760">
    <property type="protein sequence ID" value="KCW57217.1"/>
    <property type="molecule type" value="Genomic_DNA"/>
</dbReference>
<protein>
    <submittedName>
        <fullName evidence="1">Uncharacterized protein</fullName>
    </submittedName>
</protein>